<sequence length="90" mass="9940">MFLIAIRRSISMEKKTTPKKALIQATKSNLLIFHIRVIALMSTKLITVDIMMEASIAFGVYLNNGVMSSNVSSTTEDITILDTVVLHPAM</sequence>
<dbReference type="EMBL" id="CM018217">
    <property type="protein sequence ID" value="KAB2037112.1"/>
    <property type="molecule type" value="Genomic_DNA"/>
</dbReference>
<protein>
    <submittedName>
        <fullName evidence="1">Uncharacterized protein</fullName>
    </submittedName>
</protein>
<gene>
    <name evidence="1" type="ORF">ES319_D03G051700v1</name>
</gene>
<evidence type="ECO:0000313" key="2">
    <source>
        <dbReference type="Proteomes" id="UP000327439"/>
    </source>
</evidence>
<organism evidence="1 2">
    <name type="scientific">Gossypium barbadense</name>
    <name type="common">Sea Island cotton</name>
    <name type="synonym">Hibiscus barbadensis</name>
    <dbReference type="NCBI Taxonomy" id="3634"/>
    <lineage>
        <taxon>Eukaryota</taxon>
        <taxon>Viridiplantae</taxon>
        <taxon>Streptophyta</taxon>
        <taxon>Embryophyta</taxon>
        <taxon>Tracheophyta</taxon>
        <taxon>Spermatophyta</taxon>
        <taxon>Magnoliopsida</taxon>
        <taxon>eudicotyledons</taxon>
        <taxon>Gunneridae</taxon>
        <taxon>Pentapetalae</taxon>
        <taxon>rosids</taxon>
        <taxon>malvids</taxon>
        <taxon>Malvales</taxon>
        <taxon>Malvaceae</taxon>
        <taxon>Malvoideae</taxon>
        <taxon>Gossypium</taxon>
    </lineage>
</organism>
<keyword evidence="2" id="KW-1185">Reference proteome</keyword>
<dbReference type="OrthoDB" id="10409125at2759"/>
<name>A0A5J5S0H0_GOSBA</name>
<proteinExistence type="predicted"/>
<reference evidence="2" key="1">
    <citation type="journal article" date="2020" name="Nat. Genet.">
        <title>Genomic diversifications of five Gossypium allopolyploid species and their impact on cotton improvement.</title>
        <authorList>
            <person name="Chen Z.J."/>
            <person name="Sreedasyam A."/>
            <person name="Ando A."/>
            <person name="Song Q."/>
            <person name="De Santiago L.M."/>
            <person name="Hulse-Kemp A.M."/>
            <person name="Ding M."/>
            <person name="Ye W."/>
            <person name="Kirkbride R.C."/>
            <person name="Jenkins J."/>
            <person name="Plott C."/>
            <person name="Lovell J."/>
            <person name="Lin Y.M."/>
            <person name="Vaughn R."/>
            <person name="Liu B."/>
            <person name="Simpson S."/>
            <person name="Scheffler B.E."/>
            <person name="Wen L."/>
            <person name="Saski C.A."/>
            <person name="Grover C.E."/>
            <person name="Hu G."/>
            <person name="Conover J.L."/>
            <person name="Carlson J.W."/>
            <person name="Shu S."/>
            <person name="Boston L.B."/>
            <person name="Williams M."/>
            <person name="Peterson D.G."/>
            <person name="McGee K."/>
            <person name="Jones D.C."/>
            <person name="Wendel J.F."/>
            <person name="Stelly D.M."/>
            <person name="Grimwood J."/>
            <person name="Schmutz J."/>
        </authorList>
    </citation>
    <scope>NUCLEOTIDE SEQUENCE [LARGE SCALE GENOMIC DNA]</scope>
    <source>
        <strain evidence="2">cv. 3-79</strain>
    </source>
</reference>
<dbReference type="AlphaFoldDB" id="A0A5J5S0H0"/>
<accession>A0A5J5S0H0</accession>
<evidence type="ECO:0000313" key="1">
    <source>
        <dbReference type="EMBL" id="KAB2037112.1"/>
    </source>
</evidence>
<dbReference type="Proteomes" id="UP000327439">
    <property type="component" value="Chromosome D03"/>
</dbReference>